<keyword evidence="1" id="KW-0812">Transmembrane</keyword>
<feature type="transmembrane region" description="Helical" evidence="1">
    <location>
        <begin position="60"/>
        <end position="79"/>
    </location>
</feature>
<keyword evidence="3" id="KW-1185">Reference proteome</keyword>
<proteinExistence type="predicted"/>
<dbReference type="AlphaFoldDB" id="A0A8J2R966"/>
<accession>A0A8J2R966</accession>
<keyword evidence="1" id="KW-1133">Transmembrane helix</keyword>
<dbReference type="OrthoDB" id="7384592at2759"/>
<evidence type="ECO:0000313" key="3">
    <source>
        <dbReference type="Proteomes" id="UP000789524"/>
    </source>
</evidence>
<reference evidence="2" key="1">
    <citation type="submission" date="2021-09" db="EMBL/GenBank/DDBJ databases">
        <authorList>
            <person name="Martin H S."/>
        </authorList>
    </citation>
    <scope>NUCLEOTIDE SEQUENCE</scope>
</reference>
<organism evidence="2 3">
    <name type="scientific">Danaus chrysippus</name>
    <name type="common">African queen</name>
    <dbReference type="NCBI Taxonomy" id="151541"/>
    <lineage>
        <taxon>Eukaryota</taxon>
        <taxon>Metazoa</taxon>
        <taxon>Ecdysozoa</taxon>
        <taxon>Arthropoda</taxon>
        <taxon>Hexapoda</taxon>
        <taxon>Insecta</taxon>
        <taxon>Pterygota</taxon>
        <taxon>Neoptera</taxon>
        <taxon>Endopterygota</taxon>
        <taxon>Lepidoptera</taxon>
        <taxon>Glossata</taxon>
        <taxon>Ditrysia</taxon>
        <taxon>Papilionoidea</taxon>
        <taxon>Nymphalidae</taxon>
        <taxon>Danainae</taxon>
        <taxon>Danaini</taxon>
        <taxon>Danaina</taxon>
        <taxon>Danaus</taxon>
        <taxon>Anosia</taxon>
    </lineage>
</organism>
<evidence type="ECO:0000256" key="1">
    <source>
        <dbReference type="SAM" id="Phobius"/>
    </source>
</evidence>
<keyword evidence="1" id="KW-0472">Membrane</keyword>
<comment type="caution">
    <text evidence="2">The sequence shown here is derived from an EMBL/GenBank/DDBJ whole genome shotgun (WGS) entry which is preliminary data.</text>
</comment>
<dbReference type="Proteomes" id="UP000789524">
    <property type="component" value="Unassembled WGS sequence"/>
</dbReference>
<dbReference type="EMBL" id="CAKASE010000083">
    <property type="protein sequence ID" value="CAG9585876.1"/>
    <property type="molecule type" value="Genomic_DNA"/>
</dbReference>
<gene>
    <name evidence="2" type="ORF">DCHRY22_LOCUS16203</name>
</gene>
<name>A0A8J2R966_9NEOP</name>
<evidence type="ECO:0000313" key="2">
    <source>
        <dbReference type="EMBL" id="CAG9585876.1"/>
    </source>
</evidence>
<sequence length="138" mass="16273">MLSKLFRPINSRVGLLLAPKIRVNYPMSRRHYELIPPTQYDMPTPKKFQFVHVMRNYWEVIPLFLVTTASLVMMVDVVFSSHSRDNISRTMDLRNPSVHKILTINQRYEPWPEMQDSLDKMVMAEKRALVRLQSCSHA</sequence>
<protein>
    <submittedName>
        <fullName evidence="2">(African queen) hypothetical protein</fullName>
    </submittedName>
</protein>